<dbReference type="Proteomes" id="UP000246635">
    <property type="component" value="Unassembled WGS sequence"/>
</dbReference>
<accession>A0A2V2YLK2</accession>
<sequence length="185" mass="20889">MAEAGYQSANEEGGPMRSLILYNWEVRDAYFQAFEALPVEELTKDRQAGLGSIVKTLFHIIDVEYSWVCVIAGKPDMEFDSAAYGDIQSLAALSNQLRAEIRNDLLALQMENLEYEYITAPWMTQTFSKAEILKHLIVHEVHHVGQLSIWARELGIEPVSANFIGKDLFNKTKAAFSTEDEPTNM</sequence>
<comment type="caution">
    <text evidence="4">The sequence shown here is derived from an EMBL/GenBank/DDBJ whole genome shotgun (WGS) entry which is preliminary data.</text>
</comment>
<organism evidence="4 5">
    <name type="scientific">Paenibacillus cellulosilyticus</name>
    <dbReference type="NCBI Taxonomy" id="375489"/>
    <lineage>
        <taxon>Bacteria</taxon>
        <taxon>Bacillati</taxon>
        <taxon>Bacillota</taxon>
        <taxon>Bacilli</taxon>
        <taxon>Bacillales</taxon>
        <taxon>Paenibacillaceae</taxon>
        <taxon>Paenibacillus</taxon>
    </lineage>
</organism>
<proteinExistence type="inferred from homology"/>
<name>A0A2V2YLK2_9BACL</name>
<keyword evidence="5" id="KW-1185">Reference proteome</keyword>
<evidence type="ECO:0000313" key="5">
    <source>
        <dbReference type="Proteomes" id="UP000246635"/>
    </source>
</evidence>
<protein>
    <submittedName>
        <fullName evidence="4">Putative damage-inducible protein DinB</fullName>
    </submittedName>
</protein>
<dbReference type="GO" id="GO:0046872">
    <property type="term" value="F:metal ion binding"/>
    <property type="evidence" value="ECO:0007669"/>
    <property type="project" value="UniProtKB-KW"/>
</dbReference>
<feature type="binding site" evidence="3">
    <location>
        <position position="139"/>
    </location>
    <ligand>
        <name>a divalent metal cation</name>
        <dbReference type="ChEBI" id="CHEBI:60240"/>
    </ligand>
</feature>
<keyword evidence="2 3" id="KW-0479">Metal-binding</keyword>
<dbReference type="InterPro" id="IPR034660">
    <property type="entry name" value="DinB/YfiT-like"/>
</dbReference>
<evidence type="ECO:0000256" key="3">
    <source>
        <dbReference type="PIRSR" id="PIRSR607837-1"/>
    </source>
</evidence>
<dbReference type="EMBL" id="QGTQ01000030">
    <property type="protein sequence ID" value="PWV94509.1"/>
    <property type="molecule type" value="Genomic_DNA"/>
</dbReference>
<dbReference type="PANTHER" id="PTHR37302">
    <property type="entry name" value="SLR1116 PROTEIN"/>
    <property type="match status" value="1"/>
</dbReference>
<dbReference type="Pfam" id="PF05163">
    <property type="entry name" value="DinB"/>
    <property type="match status" value="1"/>
</dbReference>
<feature type="binding site" evidence="3">
    <location>
        <position position="143"/>
    </location>
    <ligand>
        <name>a divalent metal cation</name>
        <dbReference type="ChEBI" id="CHEBI:60240"/>
    </ligand>
</feature>
<dbReference type="InterPro" id="IPR007837">
    <property type="entry name" value="DinB"/>
</dbReference>
<reference evidence="4 5" key="1">
    <citation type="submission" date="2018-05" db="EMBL/GenBank/DDBJ databases">
        <title>Genomic Encyclopedia of Type Strains, Phase III (KMG-III): the genomes of soil and plant-associated and newly described type strains.</title>
        <authorList>
            <person name="Whitman W."/>
        </authorList>
    </citation>
    <scope>NUCLEOTIDE SEQUENCE [LARGE SCALE GENOMIC DNA]</scope>
    <source>
        <strain evidence="4 5">CECT 5696</strain>
    </source>
</reference>
<dbReference type="PANTHER" id="PTHR37302:SF3">
    <property type="entry name" value="DAMAGE-INDUCIBLE PROTEIN DINB"/>
    <property type="match status" value="1"/>
</dbReference>
<evidence type="ECO:0000256" key="2">
    <source>
        <dbReference type="ARBA" id="ARBA00022723"/>
    </source>
</evidence>
<dbReference type="AlphaFoldDB" id="A0A2V2YLK2"/>
<comment type="similarity">
    <text evidence="1">Belongs to the DinB family.</text>
</comment>
<evidence type="ECO:0000313" key="4">
    <source>
        <dbReference type="EMBL" id="PWV94509.1"/>
    </source>
</evidence>
<feature type="binding site" evidence="3">
    <location>
        <position position="59"/>
    </location>
    <ligand>
        <name>a divalent metal cation</name>
        <dbReference type="ChEBI" id="CHEBI:60240"/>
    </ligand>
</feature>
<evidence type="ECO:0000256" key="1">
    <source>
        <dbReference type="ARBA" id="ARBA00008635"/>
    </source>
</evidence>
<dbReference type="Gene3D" id="1.20.120.450">
    <property type="entry name" value="dinb family like domain"/>
    <property type="match status" value="1"/>
</dbReference>
<gene>
    <name evidence="4" type="ORF">DFQ01_13074</name>
</gene>
<dbReference type="SUPFAM" id="SSF109854">
    <property type="entry name" value="DinB/YfiT-like putative metalloenzymes"/>
    <property type="match status" value="1"/>
</dbReference>